<keyword evidence="1" id="KW-0489">Methyltransferase</keyword>
<proteinExistence type="predicted"/>
<dbReference type="GO" id="GO:0000793">
    <property type="term" value="C:condensed chromosome"/>
    <property type="evidence" value="ECO:0007669"/>
    <property type="project" value="TreeGrafter"/>
</dbReference>
<sequence>MDKVDAILEKLEQDLIITSYDIAEELGIDHKTVLIHLKKARYKKLNTCVPHELTEKNLINHVLICDSPLKYNETEPFLKILITDDDKWISYDQNVRKRLWSKGKQAPETIAKPELARNK</sequence>
<dbReference type="GO" id="GO:0031297">
    <property type="term" value="P:replication fork processing"/>
    <property type="evidence" value="ECO:0007669"/>
    <property type="project" value="TreeGrafter"/>
</dbReference>
<organism evidence="1 2">
    <name type="scientific">Eumeta variegata</name>
    <name type="common">Bagworm moth</name>
    <name type="synonym">Eumeta japonica</name>
    <dbReference type="NCBI Taxonomy" id="151549"/>
    <lineage>
        <taxon>Eukaryota</taxon>
        <taxon>Metazoa</taxon>
        <taxon>Ecdysozoa</taxon>
        <taxon>Arthropoda</taxon>
        <taxon>Hexapoda</taxon>
        <taxon>Insecta</taxon>
        <taxon>Pterygota</taxon>
        <taxon>Neoptera</taxon>
        <taxon>Endopterygota</taxon>
        <taxon>Lepidoptera</taxon>
        <taxon>Glossata</taxon>
        <taxon>Ditrysia</taxon>
        <taxon>Tineoidea</taxon>
        <taxon>Psychidae</taxon>
        <taxon>Oiketicinae</taxon>
        <taxon>Eumeta</taxon>
    </lineage>
</organism>
<dbReference type="GO" id="GO:0005634">
    <property type="term" value="C:nucleus"/>
    <property type="evidence" value="ECO:0007669"/>
    <property type="project" value="TreeGrafter"/>
</dbReference>
<dbReference type="EMBL" id="BGZK01000570">
    <property type="protein sequence ID" value="GBP50676.1"/>
    <property type="molecule type" value="Genomic_DNA"/>
</dbReference>
<dbReference type="GO" id="GO:0032259">
    <property type="term" value="P:methylation"/>
    <property type="evidence" value="ECO:0007669"/>
    <property type="project" value="UniProtKB-KW"/>
</dbReference>
<dbReference type="InterPro" id="IPR052709">
    <property type="entry name" value="Transposase-MT_Hybrid"/>
</dbReference>
<dbReference type="GO" id="GO:0015074">
    <property type="term" value="P:DNA integration"/>
    <property type="evidence" value="ECO:0007669"/>
    <property type="project" value="TreeGrafter"/>
</dbReference>
<keyword evidence="2" id="KW-1185">Reference proteome</keyword>
<comment type="caution">
    <text evidence="1">The sequence shown here is derived from an EMBL/GenBank/DDBJ whole genome shotgun (WGS) entry which is preliminary data.</text>
</comment>
<keyword evidence="1" id="KW-0808">Transferase</keyword>
<gene>
    <name evidence="1" type="primary">SETMAR</name>
    <name evidence="1" type="ORF">EVAR_34184_1</name>
</gene>
<dbReference type="InterPro" id="IPR036397">
    <property type="entry name" value="RNaseH_sf"/>
</dbReference>
<dbReference type="GO" id="GO:0042800">
    <property type="term" value="F:histone H3K4 methyltransferase activity"/>
    <property type="evidence" value="ECO:0007669"/>
    <property type="project" value="TreeGrafter"/>
</dbReference>
<dbReference type="GO" id="GO:0044547">
    <property type="term" value="F:DNA topoisomerase binding"/>
    <property type="evidence" value="ECO:0007669"/>
    <property type="project" value="TreeGrafter"/>
</dbReference>
<evidence type="ECO:0000313" key="1">
    <source>
        <dbReference type="EMBL" id="GBP50676.1"/>
    </source>
</evidence>
<protein>
    <submittedName>
        <fullName evidence="1">Histone-lysine N-methyltransferase SETMAR</fullName>
    </submittedName>
</protein>
<dbReference type="GO" id="GO:0003697">
    <property type="term" value="F:single-stranded DNA binding"/>
    <property type="evidence" value="ECO:0007669"/>
    <property type="project" value="TreeGrafter"/>
</dbReference>
<accession>A0A4C1WGW2</accession>
<dbReference type="Proteomes" id="UP000299102">
    <property type="component" value="Unassembled WGS sequence"/>
</dbReference>
<dbReference type="GO" id="GO:0003690">
    <property type="term" value="F:double-stranded DNA binding"/>
    <property type="evidence" value="ECO:0007669"/>
    <property type="project" value="TreeGrafter"/>
</dbReference>
<dbReference type="GO" id="GO:0000729">
    <property type="term" value="P:DNA double-strand break processing"/>
    <property type="evidence" value="ECO:0007669"/>
    <property type="project" value="TreeGrafter"/>
</dbReference>
<dbReference type="Gene3D" id="3.30.420.10">
    <property type="entry name" value="Ribonuclease H-like superfamily/Ribonuclease H"/>
    <property type="match status" value="1"/>
</dbReference>
<name>A0A4C1WGW2_EUMVA</name>
<reference evidence="1 2" key="1">
    <citation type="journal article" date="2019" name="Commun. Biol.">
        <title>The bagworm genome reveals a unique fibroin gene that provides high tensile strength.</title>
        <authorList>
            <person name="Kono N."/>
            <person name="Nakamura H."/>
            <person name="Ohtoshi R."/>
            <person name="Tomita M."/>
            <person name="Numata K."/>
            <person name="Arakawa K."/>
        </authorList>
    </citation>
    <scope>NUCLEOTIDE SEQUENCE [LARGE SCALE GENOMIC DNA]</scope>
</reference>
<dbReference type="PANTHER" id="PTHR46060:SF2">
    <property type="entry name" value="HISTONE-LYSINE N-METHYLTRANSFERASE SETMAR"/>
    <property type="match status" value="1"/>
</dbReference>
<evidence type="ECO:0000313" key="2">
    <source>
        <dbReference type="Proteomes" id="UP000299102"/>
    </source>
</evidence>
<dbReference type="GO" id="GO:0046975">
    <property type="term" value="F:histone H3K36 methyltransferase activity"/>
    <property type="evidence" value="ECO:0007669"/>
    <property type="project" value="TreeGrafter"/>
</dbReference>
<dbReference type="PANTHER" id="PTHR46060">
    <property type="entry name" value="MARINER MOS1 TRANSPOSASE-LIKE PROTEIN"/>
    <property type="match status" value="1"/>
</dbReference>
<dbReference type="OrthoDB" id="616263at2759"/>
<dbReference type="GO" id="GO:0000014">
    <property type="term" value="F:single-stranded DNA endodeoxyribonuclease activity"/>
    <property type="evidence" value="ECO:0007669"/>
    <property type="project" value="TreeGrafter"/>
</dbReference>
<dbReference type="GO" id="GO:0006303">
    <property type="term" value="P:double-strand break repair via nonhomologous end joining"/>
    <property type="evidence" value="ECO:0007669"/>
    <property type="project" value="TreeGrafter"/>
</dbReference>
<dbReference type="AlphaFoldDB" id="A0A4C1WGW2"/>
<dbReference type="GO" id="GO:0035861">
    <property type="term" value="C:site of double-strand break"/>
    <property type="evidence" value="ECO:0007669"/>
    <property type="project" value="TreeGrafter"/>
</dbReference>
<dbReference type="GO" id="GO:0044774">
    <property type="term" value="P:mitotic DNA integrity checkpoint signaling"/>
    <property type="evidence" value="ECO:0007669"/>
    <property type="project" value="TreeGrafter"/>
</dbReference>